<evidence type="ECO:0000256" key="11">
    <source>
        <dbReference type="RuleBase" id="RU363003"/>
    </source>
</evidence>
<comment type="similarity">
    <text evidence="3 11">Belongs to the D-isomer specific 2-hydroxyacid dehydrogenase family.</text>
</comment>
<dbReference type="InterPro" id="IPR050857">
    <property type="entry name" value="D-2-hydroxyacid_DH"/>
</dbReference>
<evidence type="ECO:0000259" key="12">
    <source>
        <dbReference type="PROSITE" id="PS51671"/>
    </source>
</evidence>
<dbReference type="STRING" id="1385514.N782_13010"/>
<protein>
    <recommendedName>
        <fullName evidence="4 11">D-3-phosphoglycerate dehydrogenase</fullName>
        <ecNumber evidence="11">1.1.1.95</ecNumber>
    </recommendedName>
</protein>
<dbReference type="PROSITE" id="PS51671">
    <property type="entry name" value="ACT"/>
    <property type="match status" value="1"/>
</dbReference>
<evidence type="ECO:0000256" key="8">
    <source>
        <dbReference type="ARBA" id="ARBA00023299"/>
    </source>
</evidence>
<keyword evidence="5 11" id="KW-0028">Amino-acid biosynthesis</keyword>
<dbReference type="GO" id="GO:0006564">
    <property type="term" value="P:L-serine biosynthetic process"/>
    <property type="evidence" value="ECO:0007669"/>
    <property type="project" value="UniProtKB-UniRule"/>
</dbReference>
<accession>A0A0A2T993</accession>
<dbReference type="NCBIfam" id="TIGR01327">
    <property type="entry name" value="PGDH"/>
    <property type="match status" value="1"/>
</dbReference>
<dbReference type="OrthoDB" id="9805416at2"/>
<dbReference type="SUPFAM" id="SSF51735">
    <property type="entry name" value="NAD(P)-binding Rossmann-fold domains"/>
    <property type="match status" value="1"/>
</dbReference>
<name>A0A0A2T993_9BACI</name>
<dbReference type="Pfam" id="PF01842">
    <property type="entry name" value="ACT"/>
    <property type="match status" value="1"/>
</dbReference>
<dbReference type="FunFam" id="3.30.1330.90:FF:000003">
    <property type="entry name" value="D-3-phosphoglycerate dehydrogenase"/>
    <property type="match status" value="1"/>
</dbReference>
<dbReference type="eggNOG" id="COG0111">
    <property type="taxonomic scope" value="Bacteria"/>
</dbReference>
<keyword evidence="14" id="KW-1185">Reference proteome</keyword>
<dbReference type="InterPro" id="IPR029752">
    <property type="entry name" value="D-isomer_DH_CS1"/>
</dbReference>
<evidence type="ECO:0000256" key="7">
    <source>
        <dbReference type="ARBA" id="ARBA00023027"/>
    </source>
</evidence>
<evidence type="ECO:0000313" key="13">
    <source>
        <dbReference type="EMBL" id="KGP72342.1"/>
    </source>
</evidence>
<evidence type="ECO:0000256" key="4">
    <source>
        <dbReference type="ARBA" id="ARBA00021582"/>
    </source>
</evidence>
<dbReference type="GO" id="GO:0004617">
    <property type="term" value="F:phosphoglycerate dehydrogenase activity"/>
    <property type="evidence" value="ECO:0007669"/>
    <property type="project" value="UniProtKB-UniRule"/>
</dbReference>
<comment type="pathway">
    <text evidence="2 11">Amino-acid biosynthesis; L-serine biosynthesis; L-serine from 3-phospho-D-glycerate: step 1/3.</text>
</comment>
<dbReference type="InterPro" id="IPR006140">
    <property type="entry name" value="D-isomer_DH_NAD-bd"/>
</dbReference>
<evidence type="ECO:0000256" key="2">
    <source>
        <dbReference type="ARBA" id="ARBA00005216"/>
    </source>
</evidence>
<dbReference type="AlphaFoldDB" id="A0A0A2T993"/>
<sequence>MTFQILVSDPVNQEGLEPLLSNQEVNVDQKTNLSEEELHELIPQYDALIVRSQTTVTASLIEAASQLKVIGRAGVGVDNIDLDAATENGVIVVNAPDGNTMSTAEHTFAMMMSLARHIPQAYQSLMNGKWDRKSFKGVELNKKTLGIVGMGRIGTEVAQRAKACNMSIVAYDPFLTEERAQKLGISKGTLDDIYEQADFITVHTPLTKDTKHMIDEQAFAKMKNGVRILNCARGGIIEENALLEAIEDGKVAGAALDVFEEEPATHHPLLSKPEVIATPHLGASTEEAQTLVAYDVSEEILRILKGEPFKNAVNMPSISSEVREVLEPYYYLGEKLGEMAIQLVLEAPTKVTITYAGELTDYDTSSLTRNVMKGLLSYHLGDKVNVVNTFHMAKSYNLSYSVEYSGSAQDFTNLITVSIETKRGTRTISGTMLTGYGPRIIKIDDYSIDIAPDTHLLYIQHRDTPGMIGLVGTTLGKHDINIATMQVGRKEEGGDAIMMLAIDRPTDQNVFHDLGLIENITSVKDIHL</sequence>
<gene>
    <name evidence="13" type="ORF">N782_13010</name>
</gene>
<comment type="catalytic activity">
    <reaction evidence="10 11">
        <text>(2R)-3-phosphoglycerate + NAD(+) = 3-phosphooxypyruvate + NADH + H(+)</text>
        <dbReference type="Rhea" id="RHEA:12641"/>
        <dbReference type="ChEBI" id="CHEBI:15378"/>
        <dbReference type="ChEBI" id="CHEBI:18110"/>
        <dbReference type="ChEBI" id="CHEBI:57540"/>
        <dbReference type="ChEBI" id="CHEBI:57945"/>
        <dbReference type="ChEBI" id="CHEBI:58272"/>
        <dbReference type="EC" id="1.1.1.95"/>
    </reaction>
</comment>
<reference evidence="13 14" key="1">
    <citation type="journal article" date="2015" name="Stand. Genomic Sci.">
        <title>High quality draft genome sequence of the moderately halophilic bacterium Pontibacillus yanchengensis Y32(T) and comparison among Pontibacillus genomes.</title>
        <authorList>
            <person name="Huang J."/>
            <person name="Qiao Z.X."/>
            <person name="Tang J.W."/>
            <person name="Wang G."/>
        </authorList>
    </citation>
    <scope>NUCLEOTIDE SEQUENCE [LARGE SCALE GENOMIC DNA]</scope>
    <source>
        <strain evidence="13 14">Y32</strain>
    </source>
</reference>
<evidence type="ECO:0000256" key="1">
    <source>
        <dbReference type="ARBA" id="ARBA00003800"/>
    </source>
</evidence>
<evidence type="ECO:0000256" key="9">
    <source>
        <dbReference type="ARBA" id="ARBA00048126"/>
    </source>
</evidence>
<evidence type="ECO:0000256" key="10">
    <source>
        <dbReference type="ARBA" id="ARBA00048731"/>
    </source>
</evidence>
<dbReference type="PANTHER" id="PTHR42789:SF1">
    <property type="entry name" value="D-ISOMER SPECIFIC 2-HYDROXYACID DEHYDROGENASE FAMILY PROTEIN (AFU_ORTHOLOGUE AFUA_6G10090)"/>
    <property type="match status" value="1"/>
</dbReference>
<dbReference type="Pfam" id="PF02826">
    <property type="entry name" value="2-Hacid_dh_C"/>
    <property type="match status" value="1"/>
</dbReference>
<dbReference type="SUPFAM" id="SSF55021">
    <property type="entry name" value="ACT-like"/>
    <property type="match status" value="1"/>
</dbReference>
<dbReference type="FunFam" id="3.40.50.720:FF:000021">
    <property type="entry name" value="D-3-phosphoglycerate dehydrogenase"/>
    <property type="match status" value="1"/>
</dbReference>
<keyword evidence="8 11" id="KW-0718">Serine biosynthesis</keyword>
<comment type="caution">
    <text evidence="13">The sequence shown here is derived from an EMBL/GenBank/DDBJ whole genome shotgun (WGS) entry which is preliminary data.</text>
</comment>
<dbReference type="CDD" id="cd12173">
    <property type="entry name" value="PGDH_4"/>
    <property type="match status" value="1"/>
</dbReference>
<dbReference type="InterPro" id="IPR002912">
    <property type="entry name" value="ACT_dom"/>
</dbReference>
<dbReference type="InterPro" id="IPR029009">
    <property type="entry name" value="ASB_dom_sf"/>
</dbReference>
<evidence type="ECO:0000256" key="5">
    <source>
        <dbReference type="ARBA" id="ARBA00022605"/>
    </source>
</evidence>
<dbReference type="EMBL" id="AVBF01000032">
    <property type="protein sequence ID" value="KGP72342.1"/>
    <property type="molecule type" value="Genomic_DNA"/>
</dbReference>
<dbReference type="RefSeq" id="WP_036820273.1">
    <property type="nucleotide sequence ID" value="NZ_AVBF01000032.1"/>
</dbReference>
<dbReference type="EC" id="1.1.1.95" evidence="11"/>
<dbReference type="FunFam" id="3.30.70.260:FF:000008">
    <property type="entry name" value="D-3-phosphoglycerate dehydrogenase, chloroplastic"/>
    <property type="match status" value="1"/>
</dbReference>
<dbReference type="SUPFAM" id="SSF52283">
    <property type="entry name" value="Formate/glycerate dehydrogenase catalytic domain-like"/>
    <property type="match status" value="1"/>
</dbReference>
<keyword evidence="6 11" id="KW-0560">Oxidoreductase</keyword>
<dbReference type="InterPro" id="IPR006236">
    <property type="entry name" value="PGDH"/>
</dbReference>
<dbReference type="InterPro" id="IPR006139">
    <property type="entry name" value="D-isomer_2_OHA_DH_cat_dom"/>
</dbReference>
<dbReference type="Pfam" id="PF00389">
    <property type="entry name" value="2-Hacid_dh"/>
    <property type="match status" value="1"/>
</dbReference>
<dbReference type="UniPathway" id="UPA00135">
    <property type="reaction ID" value="UER00196"/>
</dbReference>
<dbReference type="PROSITE" id="PS00671">
    <property type="entry name" value="D_2_HYDROXYACID_DH_3"/>
    <property type="match status" value="1"/>
</dbReference>
<comment type="function">
    <text evidence="1">Catalyzes the reversible oxidation of 3-phospho-D-glycerate to 3-phosphonooxypyruvate, the first step of the phosphorylated L-serine biosynthesis pathway. Also catalyzes the reversible oxidation of 2-hydroxyglutarate to 2-oxoglutarate.</text>
</comment>
<dbReference type="InterPro" id="IPR036291">
    <property type="entry name" value="NAD(P)-bd_dom_sf"/>
</dbReference>
<comment type="catalytic activity">
    <reaction evidence="9">
        <text>(R)-2-hydroxyglutarate + NAD(+) = 2-oxoglutarate + NADH + H(+)</text>
        <dbReference type="Rhea" id="RHEA:49612"/>
        <dbReference type="ChEBI" id="CHEBI:15378"/>
        <dbReference type="ChEBI" id="CHEBI:15801"/>
        <dbReference type="ChEBI" id="CHEBI:16810"/>
        <dbReference type="ChEBI" id="CHEBI:57540"/>
        <dbReference type="ChEBI" id="CHEBI:57945"/>
        <dbReference type="EC" id="1.1.1.399"/>
    </reaction>
</comment>
<organism evidence="13 14">
    <name type="scientific">Pontibacillus yanchengensis Y32</name>
    <dbReference type="NCBI Taxonomy" id="1385514"/>
    <lineage>
        <taxon>Bacteria</taxon>
        <taxon>Bacillati</taxon>
        <taxon>Bacillota</taxon>
        <taxon>Bacilli</taxon>
        <taxon>Bacillales</taxon>
        <taxon>Bacillaceae</taxon>
        <taxon>Pontibacillus</taxon>
    </lineage>
</organism>
<proteinExistence type="inferred from homology"/>
<dbReference type="InterPro" id="IPR045626">
    <property type="entry name" value="PGDH_ASB_dom"/>
</dbReference>
<keyword evidence="7 11" id="KW-0520">NAD</keyword>
<dbReference type="GO" id="GO:0051287">
    <property type="term" value="F:NAD binding"/>
    <property type="evidence" value="ECO:0007669"/>
    <property type="project" value="UniProtKB-UniRule"/>
</dbReference>
<dbReference type="Proteomes" id="UP000030147">
    <property type="component" value="Unassembled WGS sequence"/>
</dbReference>
<dbReference type="PROSITE" id="PS00670">
    <property type="entry name" value="D_2_HYDROXYACID_DH_2"/>
    <property type="match status" value="1"/>
</dbReference>
<dbReference type="Pfam" id="PF19304">
    <property type="entry name" value="PGDH_inter"/>
    <property type="match status" value="1"/>
</dbReference>
<evidence type="ECO:0000256" key="3">
    <source>
        <dbReference type="ARBA" id="ARBA00005854"/>
    </source>
</evidence>
<dbReference type="SUPFAM" id="SSF143548">
    <property type="entry name" value="Serine metabolism enzymes domain"/>
    <property type="match status" value="1"/>
</dbReference>
<dbReference type="Gene3D" id="3.40.50.720">
    <property type="entry name" value="NAD(P)-binding Rossmann-like Domain"/>
    <property type="match status" value="2"/>
</dbReference>
<evidence type="ECO:0000313" key="14">
    <source>
        <dbReference type="Proteomes" id="UP000030147"/>
    </source>
</evidence>
<dbReference type="InterPro" id="IPR029753">
    <property type="entry name" value="D-isomer_DH_CS"/>
</dbReference>
<dbReference type="Gene3D" id="3.30.1330.90">
    <property type="entry name" value="D-3-phosphoglycerate dehydrogenase, domain 3"/>
    <property type="match status" value="1"/>
</dbReference>
<dbReference type="PANTHER" id="PTHR42789">
    <property type="entry name" value="D-ISOMER SPECIFIC 2-HYDROXYACID DEHYDROGENASE FAMILY PROTEIN (AFU_ORTHOLOGUE AFUA_6G10090)"/>
    <property type="match status" value="1"/>
</dbReference>
<evidence type="ECO:0000256" key="6">
    <source>
        <dbReference type="ARBA" id="ARBA00023002"/>
    </source>
</evidence>
<dbReference type="InterPro" id="IPR045865">
    <property type="entry name" value="ACT-like_dom_sf"/>
</dbReference>
<dbReference type="PROSITE" id="PS00065">
    <property type="entry name" value="D_2_HYDROXYACID_DH_1"/>
    <property type="match status" value="1"/>
</dbReference>
<dbReference type="Gene3D" id="3.30.70.260">
    <property type="match status" value="1"/>
</dbReference>
<dbReference type="CDD" id="cd04902">
    <property type="entry name" value="ACT_3PGDH-xct"/>
    <property type="match status" value="1"/>
</dbReference>
<feature type="domain" description="ACT" evidence="12">
    <location>
        <begin position="456"/>
        <end position="528"/>
    </location>
</feature>